<dbReference type="HOGENOM" id="CLU_2982059_0_0_1"/>
<dbReference type="PaxDb" id="3880-AES72965"/>
<evidence type="ECO:0000313" key="1">
    <source>
        <dbReference type="EMBL" id="AES72965.1"/>
    </source>
</evidence>
<reference evidence="2" key="3">
    <citation type="submission" date="2015-04" db="UniProtKB">
        <authorList>
            <consortium name="EnsemblPlants"/>
        </authorList>
    </citation>
    <scope>IDENTIFICATION</scope>
    <source>
        <strain evidence="2">cv. Jemalong A17</strain>
    </source>
</reference>
<dbReference type="EMBL" id="CM001219">
    <property type="protein sequence ID" value="AES72965.1"/>
    <property type="molecule type" value="Genomic_DNA"/>
</dbReference>
<evidence type="ECO:0000313" key="3">
    <source>
        <dbReference type="Proteomes" id="UP000002051"/>
    </source>
</evidence>
<reference evidence="1 3" key="2">
    <citation type="journal article" date="2014" name="BMC Genomics">
        <title>An improved genome release (version Mt4.0) for the model legume Medicago truncatula.</title>
        <authorList>
            <person name="Tang H."/>
            <person name="Krishnakumar V."/>
            <person name="Bidwell S."/>
            <person name="Rosen B."/>
            <person name="Chan A."/>
            <person name="Zhou S."/>
            <person name="Gentzbittel L."/>
            <person name="Childs K.L."/>
            <person name="Yandell M."/>
            <person name="Gundlach H."/>
            <person name="Mayer K.F."/>
            <person name="Schwartz D.C."/>
            <person name="Town C.D."/>
        </authorList>
    </citation>
    <scope>GENOME REANNOTATION</scope>
    <source>
        <strain evidence="2 3">cv. Jemalong A17</strain>
    </source>
</reference>
<proteinExistence type="predicted"/>
<sequence>MQTAQTTLSLITGEKSSESVAAVMLWEFASIFLVAAEMQNKSSTLYLCDISSVVKDIA</sequence>
<accession>G7J2Q0</accession>
<protein>
    <submittedName>
        <fullName evidence="1 2">Uncharacterized protein</fullName>
    </submittedName>
</protein>
<gene>
    <name evidence="1" type="ordered locus">MTR_3g098250</name>
</gene>
<name>G7J2Q0_MEDTR</name>
<dbReference type="EnsemblPlants" id="AES72965">
    <property type="protein sequence ID" value="AES72965"/>
    <property type="gene ID" value="MTR_3g098250"/>
</dbReference>
<organism evidence="1 3">
    <name type="scientific">Medicago truncatula</name>
    <name type="common">Barrel medic</name>
    <name type="synonym">Medicago tribuloides</name>
    <dbReference type="NCBI Taxonomy" id="3880"/>
    <lineage>
        <taxon>Eukaryota</taxon>
        <taxon>Viridiplantae</taxon>
        <taxon>Streptophyta</taxon>
        <taxon>Embryophyta</taxon>
        <taxon>Tracheophyta</taxon>
        <taxon>Spermatophyta</taxon>
        <taxon>Magnoliopsida</taxon>
        <taxon>eudicotyledons</taxon>
        <taxon>Gunneridae</taxon>
        <taxon>Pentapetalae</taxon>
        <taxon>rosids</taxon>
        <taxon>fabids</taxon>
        <taxon>Fabales</taxon>
        <taxon>Fabaceae</taxon>
        <taxon>Papilionoideae</taxon>
        <taxon>50 kb inversion clade</taxon>
        <taxon>NPAAA clade</taxon>
        <taxon>Hologalegina</taxon>
        <taxon>IRL clade</taxon>
        <taxon>Trifolieae</taxon>
        <taxon>Medicago</taxon>
    </lineage>
</organism>
<dbReference type="AlphaFoldDB" id="G7J2Q0"/>
<keyword evidence="3" id="KW-1185">Reference proteome</keyword>
<dbReference type="Proteomes" id="UP000002051">
    <property type="component" value="Chromosome 3"/>
</dbReference>
<reference evidence="1 3" key="1">
    <citation type="journal article" date="2011" name="Nature">
        <title>The Medicago genome provides insight into the evolution of rhizobial symbioses.</title>
        <authorList>
            <person name="Young N.D."/>
            <person name="Debelle F."/>
            <person name="Oldroyd G.E."/>
            <person name="Geurts R."/>
            <person name="Cannon S.B."/>
            <person name="Udvardi M.K."/>
            <person name="Benedito V.A."/>
            <person name="Mayer K.F."/>
            <person name="Gouzy J."/>
            <person name="Schoof H."/>
            <person name="Van de Peer Y."/>
            <person name="Proost S."/>
            <person name="Cook D.R."/>
            <person name="Meyers B.C."/>
            <person name="Spannagl M."/>
            <person name="Cheung F."/>
            <person name="De Mita S."/>
            <person name="Krishnakumar V."/>
            <person name="Gundlach H."/>
            <person name="Zhou S."/>
            <person name="Mudge J."/>
            <person name="Bharti A.K."/>
            <person name="Murray J.D."/>
            <person name="Naoumkina M.A."/>
            <person name="Rosen B."/>
            <person name="Silverstein K.A."/>
            <person name="Tang H."/>
            <person name="Rombauts S."/>
            <person name="Zhao P.X."/>
            <person name="Zhou P."/>
            <person name="Barbe V."/>
            <person name="Bardou P."/>
            <person name="Bechner M."/>
            <person name="Bellec A."/>
            <person name="Berger A."/>
            <person name="Berges H."/>
            <person name="Bidwell S."/>
            <person name="Bisseling T."/>
            <person name="Choisne N."/>
            <person name="Couloux A."/>
            <person name="Denny R."/>
            <person name="Deshpande S."/>
            <person name="Dai X."/>
            <person name="Doyle J.J."/>
            <person name="Dudez A.M."/>
            <person name="Farmer A.D."/>
            <person name="Fouteau S."/>
            <person name="Franken C."/>
            <person name="Gibelin C."/>
            <person name="Gish J."/>
            <person name="Goldstein S."/>
            <person name="Gonzalez A.J."/>
            <person name="Green P.J."/>
            <person name="Hallab A."/>
            <person name="Hartog M."/>
            <person name="Hua A."/>
            <person name="Humphray S.J."/>
            <person name="Jeong D.H."/>
            <person name="Jing Y."/>
            <person name="Jocker A."/>
            <person name="Kenton S.M."/>
            <person name="Kim D.J."/>
            <person name="Klee K."/>
            <person name="Lai H."/>
            <person name="Lang C."/>
            <person name="Lin S."/>
            <person name="Macmil S.L."/>
            <person name="Magdelenat G."/>
            <person name="Matthews L."/>
            <person name="McCorrison J."/>
            <person name="Monaghan E.L."/>
            <person name="Mun J.H."/>
            <person name="Najar F.Z."/>
            <person name="Nicholson C."/>
            <person name="Noirot C."/>
            <person name="O'Bleness M."/>
            <person name="Paule C.R."/>
            <person name="Poulain J."/>
            <person name="Prion F."/>
            <person name="Qin B."/>
            <person name="Qu C."/>
            <person name="Retzel E.F."/>
            <person name="Riddle C."/>
            <person name="Sallet E."/>
            <person name="Samain S."/>
            <person name="Samson N."/>
            <person name="Sanders I."/>
            <person name="Saurat O."/>
            <person name="Scarpelli C."/>
            <person name="Schiex T."/>
            <person name="Segurens B."/>
            <person name="Severin A.J."/>
            <person name="Sherrier D.J."/>
            <person name="Shi R."/>
            <person name="Sims S."/>
            <person name="Singer S.R."/>
            <person name="Sinharoy S."/>
            <person name="Sterck L."/>
            <person name="Viollet A."/>
            <person name="Wang B.B."/>
            <person name="Wang K."/>
            <person name="Wang M."/>
            <person name="Wang X."/>
            <person name="Warfsmann J."/>
            <person name="Weissenbach J."/>
            <person name="White D.D."/>
            <person name="White J.D."/>
            <person name="Wiley G.B."/>
            <person name="Wincker P."/>
            <person name="Xing Y."/>
            <person name="Yang L."/>
            <person name="Yao Z."/>
            <person name="Ying F."/>
            <person name="Zhai J."/>
            <person name="Zhou L."/>
            <person name="Zuber A."/>
            <person name="Denarie J."/>
            <person name="Dixon R.A."/>
            <person name="May G.D."/>
            <person name="Schwartz D.C."/>
            <person name="Rogers J."/>
            <person name="Quetier F."/>
            <person name="Town C.D."/>
            <person name="Roe B.A."/>
        </authorList>
    </citation>
    <scope>NUCLEOTIDE SEQUENCE [LARGE SCALE GENOMIC DNA]</scope>
    <source>
        <strain evidence="1">A17</strain>
        <strain evidence="2 3">cv. Jemalong A17</strain>
    </source>
</reference>
<evidence type="ECO:0000313" key="2">
    <source>
        <dbReference type="EnsemblPlants" id="AES72965"/>
    </source>
</evidence>